<feature type="compositionally biased region" description="Basic and acidic residues" evidence="1">
    <location>
        <begin position="186"/>
        <end position="202"/>
    </location>
</feature>
<reference evidence="2 3" key="1">
    <citation type="journal article" date="2023" name="G3 (Bethesda)">
        <title>A chromosome-length genome assembly and annotation of blackberry (Rubus argutus, cv. 'Hillquist').</title>
        <authorList>
            <person name="Bruna T."/>
            <person name="Aryal R."/>
            <person name="Dudchenko O."/>
            <person name="Sargent D.J."/>
            <person name="Mead D."/>
            <person name="Buti M."/>
            <person name="Cavallini A."/>
            <person name="Hytonen T."/>
            <person name="Andres J."/>
            <person name="Pham M."/>
            <person name="Weisz D."/>
            <person name="Mascagni F."/>
            <person name="Usai G."/>
            <person name="Natali L."/>
            <person name="Bassil N."/>
            <person name="Fernandez G.E."/>
            <person name="Lomsadze A."/>
            <person name="Armour M."/>
            <person name="Olukolu B."/>
            <person name="Poorten T."/>
            <person name="Britton C."/>
            <person name="Davik J."/>
            <person name="Ashrafi H."/>
            <person name="Aiden E.L."/>
            <person name="Borodovsky M."/>
            <person name="Worthington M."/>
        </authorList>
    </citation>
    <scope>NUCLEOTIDE SEQUENCE [LARGE SCALE GENOMIC DNA]</scope>
    <source>
        <strain evidence="2">PI 553951</strain>
    </source>
</reference>
<feature type="compositionally biased region" description="Gly residues" evidence="1">
    <location>
        <begin position="250"/>
        <end position="260"/>
    </location>
</feature>
<dbReference type="AlphaFoldDB" id="A0AAW1WRJ4"/>
<accession>A0AAW1WRJ4</accession>
<proteinExistence type="predicted"/>
<feature type="region of interest" description="Disordered" evidence="1">
    <location>
        <begin position="180"/>
        <end position="260"/>
    </location>
</feature>
<gene>
    <name evidence="2" type="ORF">M0R45_023904</name>
</gene>
<comment type="caution">
    <text evidence="2">The sequence shown here is derived from an EMBL/GenBank/DDBJ whole genome shotgun (WGS) entry which is preliminary data.</text>
</comment>
<dbReference type="EMBL" id="JBEDUW010000005">
    <property type="protein sequence ID" value="KAK9926689.1"/>
    <property type="molecule type" value="Genomic_DNA"/>
</dbReference>
<organism evidence="2 3">
    <name type="scientific">Rubus argutus</name>
    <name type="common">Southern blackberry</name>
    <dbReference type="NCBI Taxonomy" id="59490"/>
    <lineage>
        <taxon>Eukaryota</taxon>
        <taxon>Viridiplantae</taxon>
        <taxon>Streptophyta</taxon>
        <taxon>Embryophyta</taxon>
        <taxon>Tracheophyta</taxon>
        <taxon>Spermatophyta</taxon>
        <taxon>Magnoliopsida</taxon>
        <taxon>eudicotyledons</taxon>
        <taxon>Gunneridae</taxon>
        <taxon>Pentapetalae</taxon>
        <taxon>rosids</taxon>
        <taxon>fabids</taxon>
        <taxon>Rosales</taxon>
        <taxon>Rosaceae</taxon>
        <taxon>Rosoideae</taxon>
        <taxon>Rosoideae incertae sedis</taxon>
        <taxon>Rubus</taxon>
    </lineage>
</organism>
<dbReference type="Proteomes" id="UP001457282">
    <property type="component" value="Unassembled WGS sequence"/>
</dbReference>
<feature type="compositionally biased region" description="Basic and acidic residues" evidence="1">
    <location>
        <begin position="224"/>
        <end position="237"/>
    </location>
</feature>
<protein>
    <submittedName>
        <fullName evidence="2">Uncharacterized protein</fullName>
    </submittedName>
</protein>
<sequence>MATGKVDVLRRRDYPKYSKREFEYYRNVLCGDKLSHGRNDGVKFRDEVLDSRRWRVLCCPSISMSGRGFISQQRGLSKKRKFSPVICMGQRREESEVFPSHEVDVVKLLPEKKRKSPVTSDREEKRVRISSNNRGFAAIPPSRLIVSDGVVSKFPASEIQSHEDKPSVVDGLEEISQLEAPADLHNPLHSEAQDNLEGKDQNRISLSADSPRDDVSCRSTPDSGEIRREDSVGDRSRTSSSDEESHPLSGDGGLGGGCGR</sequence>
<evidence type="ECO:0000313" key="3">
    <source>
        <dbReference type="Proteomes" id="UP001457282"/>
    </source>
</evidence>
<name>A0AAW1WRJ4_RUBAR</name>
<evidence type="ECO:0000313" key="2">
    <source>
        <dbReference type="EMBL" id="KAK9926689.1"/>
    </source>
</evidence>
<evidence type="ECO:0000256" key="1">
    <source>
        <dbReference type="SAM" id="MobiDB-lite"/>
    </source>
</evidence>
<keyword evidence="3" id="KW-1185">Reference proteome</keyword>